<reference evidence="2" key="1">
    <citation type="journal article" date="2017" name="Gigascience">
        <title>The genome draft of coconut (Cocos nucifera).</title>
        <authorList>
            <person name="Xiao Y."/>
            <person name="Xu P."/>
            <person name="Fan H."/>
            <person name="Baudouin L."/>
            <person name="Xia W."/>
            <person name="Bocs S."/>
            <person name="Xu J."/>
            <person name="Li Q."/>
            <person name="Guo A."/>
            <person name="Zhou L."/>
            <person name="Li J."/>
            <person name="Wu Y."/>
            <person name="Ma Z."/>
            <person name="Armero A."/>
            <person name="Issali A.E."/>
            <person name="Liu N."/>
            <person name="Peng M."/>
            <person name="Yang Y."/>
        </authorList>
    </citation>
    <scope>NUCLEOTIDE SEQUENCE</scope>
    <source>
        <tissue evidence="2">Spear leaf of Hainan Tall coconut</tissue>
    </source>
</reference>
<proteinExistence type="predicted"/>
<evidence type="ECO:0000256" key="1">
    <source>
        <dbReference type="SAM" id="MobiDB-lite"/>
    </source>
</evidence>
<dbReference type="EMBL" id="CM017882">
    <property type="protein sequence ID" value="KAG1363772.1"/>
    <property type="molecule type" value="Genomic_DNA"/>
</dbReference>
<dbReference type="AlphaFoldDB" id="A0A8K0N9H0"/>
<gene>
    <name evidence="2" type="ORF">COCNU_11G005990</name>
</gene>
<protein>
    <submittedName>
        <fullName evidence="2">Putative GBF-interacting protein 1-like</fullName>
    </submittedName>
</protein>
<name>A0A8K0N9H0_COCNU</name>
<dbReference type="InterPro" id="IPR044277">
    <property type="entry name" value="GIP1"/>
</dbReference>
<feature type="region of interest" description="Disordered" evidence="1">
    <location>
        <begin position="1"/>
        <end position="22"/>
    </location>
</feature>
<dbReference type="OrthoDB" id="753279at2759"/>
<dbReference type="Proteomes" id="UP000797356">
    <property type="component" value="Chromosome 11"/>
</dbReference>
<dbReference type="GO" id="GO:0051082">
    <property type="term" value="F:unfolded protein binding"/>
    <property type="evidence" value="ECO:0007669"/>
    <property type="project" value="TreeGrafter"/>
</dbReference>
<keyword evidence="3" id="KW-1185">Reference proteome</keyword>
<reference evidence="2" key="2">
    <citation type="submission" date="2019-07" db="EMBL/GenBank/DDBJ databases">
        <authorList>
            <person name="Yang Y."/>
            <person name="Bocs S."/>
            <person name="Baudouin L."/>
        </authorList>
    </citation>
    <scope>NUCLEOTIDE SEQUENCE</scope>
    <source>
        <tissue evidence="2">Spear leaf of Hainan Tall coconut</tissue>
    </source>
</reference>
<accession>A0A8K0N9H0</accession>
<evidence type="ECO:0000313" key="2">
    <source>
        <dbReference type="EMBL" id="KAG1363772.1"/>
    </source>
</evidence>
<dbReference type="PANTHER" id="PTHR46775">
    <property type="entry name" value="FLOCCULATION PROTEIN (DUF1296)"/>
    <property type="match status" value="1"/>
</dbReference>
<dbReference type="PANTHER" id="PTHR46775:SF1">
    <property type="entry name" value="FLOCCULATION PROTEIN (DUF1296)"/>
    <property type="match status" value="1"/>
</dbReference>
<comment type="caution">
    <text evidence="2">The sequence shown here is derived from an EMBL/GenBank/DDBJ whole genome shotgun (WGS) entry which is preliminary data.</text>
</comment>
<organism evidence="2 3">
    <name type="scientific">Cocos nucifera</name>
    <name type="common">Coconut palm</name>
    <dbReference type="NCBI Taxonomy" id="13894"/>
    <lineage>
        <taxon>Eukaryota</taxon>
        <taxon>Viridiplantae</taxon>
        <taxon>Streptophyta</taxon>
        <taxon>Embryophyta</taxon>
        <taxon>Tracheophyta</taxon>
        <taxon>Spermatophyta</taxon>
        <taxon>Magnoliopsida</taxon>
        <taxon>Liliopsida</taxon>
        <taxon>Arecaceae</taxon>
        <taxon>Arecoideae</taxon>
        <taxon>Cocoseae</taxon>
        <taxon>Attaleinae</taxon>
        <taxon>Cocos</taxon>
    </lineage>
</organism>
<sequence length="248" mass="26665">MKEWRPRPTSVNSAQGSGVWGTSEVQPITAEAVACLVPSSGSTSSKDTSLKLQKKLEDLQFSETHVITPNHLQVPESRLTSLSFGSFDADFGLSMRFANVPDGDRSLAQLSKSSKVVEENVDKPSTMSSNILMRLQATTDKFTDPLLMSRNPSVLSSTGPTPLVTQAAGVILSSLAINQQPIPCFGQPAGVHLSHCPPNYISYNQYFSPFYVPTPTLHHLLSNTAFPQQLSTGSIYPHPAAATPANPV</sequence>
<evidence type="ECO:0000313" key="3">
    <source>
        <dbReference type="Proteomes" id="UP000797356"/>
    </source>
</evidence>